<dbReference type="AlphaFoldDB" id="A0A4R2KG14"/>
<comment type="similarity">
    <text evidence="1">Belongs to the protein kinase superfamily. ADCK protein kinase family.</text>
</comment>
<dbReference type="OrthoDB" id="9795390at2"/>
<organism evidence="4 5">
    <name type="scientific">Marinisporobacter balticus</name>
    <dbReference type="NCBI Taxonomy" id="2018667"/>
    <lineage>
        <taxon>Bacteria</taxon>
        <taxon>Bacillati</taxon>
        <taxon>Bacillota</taxon>
        <taxon>Clostridia</taxon>
        <taxon>Peptostreptococcales</taxon>
        <taxon>Thermotaleaceae</taxon>
        <taxon>Marinisporobacter</taxon>
    </lineage>
</organism>
<dbReference type="PANTHER" id="PTHR10566">
    <property type="entry name" value="CHAPERONE-ACTIVITY OF BC1 COMPLEX CABC1 -RELATED"/>
    <property type="match status" value="1"/>
</dbReference>
<evidence type="ECO:0000256" key="2">
    <source>
        <dbReference type="SAM" id="Phobius"/>
    </source>
</evidence>
<keyword evidence="2" id="KW-1133">Transmembrane helix</keyword>
<dbReference type="SUPFAM" id="SSF56112">
    <property type="entry name" value="Protein kinase-like (PK-like)"/>
    <property type="match status" value="1"/>
</dbReference>
<dbReference type="InterPro" id="IPR050154">
    <property type="entry name" value="UbiB_kinase"/>
</dbReference>
<keyword evidence="4" id="KW-0830">Ubiquinone</keyword>
<dbReference type="PANTHER" id="PTHR10566:SF113">
    <property type="entry name" value="PROTEIN ACTIVITY OF BC1 COMPLEX KINASE 7, CHLOROPLASTIC"/>
    <property type="match status" value="1"/>
</dbReference>
<sequence>MSKINERKRIREIVSVFVKHGIKKGRMNPEKARQALEELGPTFVKIGQILSTRPDVLPDEYIHEFEKLQDRVKTEKYEDVKAIIEKELGSAIKNLFAHFDPEPIASASMAQVHLACTENGEQVVLKIQRPNVKEAMLSDIALLKRLMKIGKFVPQKHVIDFQEVVDELGRTMQQELDFSNEVKNIEHFHKNHKEASYIICPKVYKEYTTSNILGMEYIKGIKINNVDELKKKGYNLKDLAKKLADNYVKQIFKDGFFHADPHPGNIFICDKKIAYIDFGMMGFLDKNMKNKLNDLLYAAATRDVEALTQGVLRMGIKKGEVHIKTLYSDIEEIYNKYVQESLQDIDFPQLLNEMFHASKRNNIAMPKNMTLFLKGMMTIEGIVAKLDPDMDIMDVAIPYIKEYFILKRNYKQDLIDQLENIYQLSKYGLKIPIKTLELINSALGGKLKVQIEHKNLEESINQLSKMTNRIVFALIMASIVIGSSLVITANVGPKIYDISFFGLVGYLSAGIMGIWILILILRNEKM</sequence>
<keyword evidence="2" id="KW-0812">Transmembrane</keyword>
<dbReference type="InterPro" id="IPR004147">
    <property type="entry name" value="ABC1_dom"/>
</dbReference>
<comment type="caution">
    <text evidence="4">The sequence shown here is derived from an EMBL/GenBank/DDBJ whole genome shotgun (WGS) entry which is preliminary data.</text>
</comment>
<dbReference type="EMBL" id="SLWV01000017">
    <property type="protein sequence ID" value="TCO72651.1"/>
    <property type="molecule type" value="Genomic_DNA"/>
</dbReference>
<keyword evidence="2" id="KW-0472">Membrane</keyword>
<proteinExistence type="inferred from homology"/>
<feature type="transmembrane region" description="Helical" evidence="2">
    <location>
        <begin position="498"/>
        <end position="521"/>
    </location>
</feature>
<reference evidence="4 5" key="1">
    <citation type="submission" date="2019-03" db="EMBL/GenBank/DDBJ databases">
        <title>Genomic Encyclopedia of Type Strains, Phase IV (KMG-IV): sequencing the most valuable type-strain genomes for metagenomic binning, comparative biology and taxonomic classification.</title>
        <authorList>
            <person name="Goeker M."/>
        </authorList>
    </citation>
    <scope>NUCLEOTIDE SEQUENCE [LARGE SCALE GENOMIC DNA]</scope>
    <source>
        <strain evidence="4 5">DSM 102940</strain>
    </source>
</reference>
<name>A0A4R2KG14_9FIRM</name>
<dbReference type="InterPro" id="IPR011009">
    <property type="entry name" value="Kinase-like_dom_sf"/>
</dbReference>
<evidence type="ECO:0000256" key="1">
    <source>
        <dbReference type="ARBA" id="ARBA00009670"/>
    </source>
</evidence>
<dbReference type="CDD" id="cd05121">
    <property type="entry name" value="ABC1_ADCK3-like"/>
    <property type="match status" value="1"/>
</dbReference>
<evidence type="ECO:0000313" key="5">
    <source>
        <dbReference type="Proteomes" id="UP000294919"/>
    </source>
</evidence>
<evidence type="ECO:0000259" key="3">
    <source>
        <dbReference type="Pfam" id="PF03109"/>
    </source>
</evidence>
<dbReference type="Proteomes" id="UP000294919">
    <property type="component" value="Unassembled WGS sequence"/>
</dbReference>
<dbReference type="RefSeq" id="WP_132246029.1">
    <property type="nucleotide sequence ID" value="NZ_SLWV01000017.1"/>
</dbReference>
<evidence type="ECO:0000313" key="4">
    <source>
        <dbReference type="EMBL" id="TCO72651.1"/>
    </source>
</evidence>
<feature type="transmembrane region" description="Helical" evidence="2">
    <location>
        <begin position="470"/>
        <end position="492"/>
    </location>
</feature>
<dbReference type="Pfam" id="PF03109">
    <property type="entry name" value="ABC1"/>
    <property type="match status" value="1"/>
</dbReference>
<keyword evidence="5" id="KW-1185">Reference proteome</keyword>
<gene>
    <name evidence="4" type="ORF">EV214_11715</name>
</gene>
<protein>
    <submittedName>
        <fullName evidence="4">Ubiquinone biosynthesis protein</fullName>
    </submittedName>
</protein>
<feature type="domain" description="ABC1 atypical kinase-like" evidence="3">
    <location>
        <begin position="67"/>
        <end position="309"/>
    </location>
</feature>
<accession>A0A4R2KG14</accession>